<dbReference type="FunFam" id="1.25.40.10:FF:000031">
    <property type="entry name" value="Pentatricopeptide repeat-containing protein mitochondrial"/>
    <property type="match status" value="2"/>
</dbReference>
<evidence type="ECO:0008006" key="5">
    <source>
        <dbReference type="Google" id="ProtNLM"/>
    </source>
</evidence>
<dbReference type="EMBL" id="JABFUD020000017">
    <property type="protein sequence ID" value="KAI5067639.1"/>
    <property type="molecule type" value="Genomic_DNA"/>
</dbReference>
<dbReference type="FunFam" id="1.25.40.10:FF:000158">
    <property type="entry name" value="pentatricopeptide repeat-containing protein At2g33680"/>
    <property type="match status" value="1"/>
</dbReference>
<evidence type="ECO:0000256" key="2">
    <source>
        <dbReference type="PROSITE-ProRule" id="PRU00708"/>
    </source>
</evidence>
<feature type="repeat" description="PPR" evidence="2">
    <location>
        <begin position="411"/>
        <end position="445"/>
    </location>
</feature>
<accession>A0A9D4UGT2</accession>
<dbReference type="InterPro" id="IPR046960">
    <property type="entry name" value="PPR_At4g14850-like_plant"/>
</dbReference>
<dbReference type="Pfam" id="PF13041">
    <property type="entry name" value="PPR_2"/>
    <property type="match status" value="5"/>
</dbReference>
<comment type="caution">
    <text evidence="3">The sequence shown here is derived from an EMBL/GenBank/DDBJ whole genome shotgun (WGS) entry which is preliminary data.</text>
</comment>
<proteinExistence type="predicted"/>
<evidence type="ECO:0000256" key="1">
    <source>
        <dbReference type="ARBA" id="ARBA00022737"/>
    </source>
</evidence>
<dbReference type="Gene3D" id="1.25.40.10">
    <property type="entry name" value="Tetratricopeptide repeat domain"/>
    <property type="match status" value="5"/>
</dbReference>
<sequence>MRVKSRATLAVPAGQHTFKSGCKSTNKSTEHDEKSKSMSFSLLTGLRACAQQKDLYQVSRIHTELRNSGLLQKDAYFGNTLVSAYAKCGALMKAQEVLDGHPLRDVVSWNALIAGYAQHGRGKEALSCFHRMQSEGLSPNAITYACILKACGLMQDLHMGERISNEIASQGLLEKNVTLGNALVDMYAKCGALVKAQKVLDDLPIRDVVSWSALIAGYAQHGCGKEALGCFNQMQREGLSPNSITYACTLKACGLTQDLHAGKKIHDEIARQGLMEKNVVLGSALVDMYAKCGALTKARKVLDELSVCNVVSWSALIAGYAQHGCGKEALGCFHQMQWEGLSPNAITYACALKACGLTQDLHMGERIDDEIASQGLLEKNVVLGNALVDMYAKCGALAKARKVLDGHPLRDVVSWSTLIAGYAQHGYGKEALGCFYQMRREGICPNSITYACTLKACGLMEDIDIGERIHNEIASQVLLEKDVVLGGALVDMYAKCGALTKARKVLDELSVRDVASWNALITGYAQHGCGKEAVCCFQQMGSDGFSPNEVSWSALIGGYAKQGLAEEALNCFCWMQDEGTTPTAITFVSVLNACSHSGLLDEGQVVFDSMRLKYGIMPEKEHYTCMVDLFGRARHFDKVMRVIKIMPSSDYPPVCAALLGACRKWGDVELGRLAFERAIELDKCNPAACVNE</sequence>
<dbReference type="GO" id="GO:0009451">
    <property type="term" value="P:RNA modification"/>
    <property type="evidence" value="ECO:0007669"/>
    <property type="project" value="InterPro"/>
</dbReference>
<feature type="repeat" description="PPR" evidence="2">
    <location>
        <begin position="105"/>
        <end position="139"/>
    </location>
</feature>
<dbReference type="GO" id="GO:0003723">
    <property type="term" value="F:RNA binding"/>
    <property type="evidence" value="ECO:0007669"/>
    <property type="project" value="InterPro"/>
</dbReference>
<dbReference type="PANTHER" id="PTHR47926">
    <property type="entry name" value="PENTATRICOPEPTIDE REPEAT-CONTAINING PROTEIN"/>
    <property type="match status" value="1"/>
</dbReference>
<feature type="repeat" description="PPR" evidence="2">
    <location>
        <begin position="207"/>
        <end position="241"/>
    </location>
</feature>
<dbReference type="Pfam" id="PF01535">
    <property type="entry name" value="PPR"/>
    <property type="match status" value="5"/>
</dbReference>
<feature type="repeat" description="PPR" evidence="2">
    <location>
        <begin position="309"/>
        <end position="343"/>
    </location>
</feature>
<evidence type="ECO:0000313" key="3">
    <source>
        <dbReference type="EMBL" id="KAI5067639.1"/>
    </source>
</evidence>
<gene>
    <name evidence="3" type="ORF">GOP47_0018167</name>
</gene>
<dbReference type="OrthoDB" id="509099at2759"/>
<dbReference type="NCBIfam" id="TIGR00756">
    <property type="entry name" value="PPR"/>
    <property type="match status" value="6"/>
</dbReference>
<dbReference type="Proteomes" id="UP000886520">
    <property type="component" value="Chromosome 17"/>
</dbReference>
<keyword evidence="4" id="KW-1185">Reference proteome</keyword>
<name>A0A9D4UGT2_ADICA</name>
<feature type="repeat" description="PPR" evidence="2">
    <location>
        <begin position="619"/>
        <end position="653"/>
    </location>
</feature>
<dbReference type="FunFam" id="1.25.40.10:FF:000144">
    <property type="entry name" value="Pentatricopeptide repeat-containing protein, mitochondrial"/>
    <property type="match status" value="1"/>
</dbReference>
<dbReference type="GO" id="GO:0048731">
    <property type="term" value="P:system development"/>
    <property type="evidence" value="ECO:0007669"/>
    <property type="project" value="UniProtKB-ARBA"/>
</dbReference>
<organism evidence="3 4">
    <name type="scientific">Adiantum capillus-veneris</name>
    <name type="common">Maidenhair fern</name>
    <dbReference type="NCBI Taxonomy" id="13818"/>
    <lineage>
        <taxon>Eukaryota</taxon>
        <taxon>Viridiplantae</taxon>
        <taxon>Streptophyta</taxon>
        <taxon>Embryophyta</taxon>
        <taxon>Tracheophyta</taxon>
        <taxon>Polypodiopsida</taxon>
        <taxon>Polypodiidae</taxon>
        <taxon>Polypodiales</taxon>
        <taxon>Pteridineae</taxon>
        <taxon>Pteridaceae</taxon>
        <taxon>Vittarioideae</taxon>
        <taxon>Adiantum</taxon>
    </lineage>
</organism>
<feature type="repeat" description="PPR" evidence="2">
    <location>
        <begin position="548"/>
        <end position="582"/>
    </location>
</feature>
<dbReference type="FunFam" id="1.25.40.10:FF:000073">
    <property type="entry name" value="Pentatricopeptide repeat-containing protein chloroplastic"/>
    <property type="match status" value="1"/>
</dbReference>
<feature type="repeat" description="PPR" evidence="2">
    <location>
        <begin position="513"/>
        <end position="547"/>
    </location>
</feature>
<dbReference type="InterPro" id="IPR002885">
    <property type="entry name" value="PPR_rpt"/>
</dbReference>
<protein>
    <recommendedName>
        <fullName evidence="5">Pentatricopeptide repeat-containing protein</fullName>
    </recommendedName>
</protein>
<dbReference type="PROSITE" id="PS51375">
    <property type="entry name" value="PPR"/>
    <property type="match status" value="7"/>
</dbReference>
<keyword evidence="1" id="KW-0677">Repeat</keyword>
<dbReference type="InterPro" id="IPR011990">
    <property type="entry name" value="TPR-like_helical_dom_sf"/>
</dbReference>
<reference evidence="3" key="1">
    <citation type="submission" date="2021-01" db="EMBL/GenBank/DDBJ databases">
        <title>Adiantum capillus-veneris genome.</title>
        <authorList>
            <person name="Fang Y."/>
            <person name="Liao Q."/>
        </authorList>
    </citation>
    <scope>NUCLEOTIDE SEQUENCE</scope>
    <source>
        <strain evidence="3">H3</strain>
        <tissue evidence="3">Leaf</tissue>
    </source>
</reference>
<dbReference type="AlphaFoldDB" id="A0A9D4UGT2"/>
<evidence type="ECO:0000313" key="4">
    <source>
        <dbReference type="Proteomes" id="UP000886520"/>
    </source>
</evidence>